<keyword evidence="2" id="KW-1185">Reference proteome</keyword>
<gene>
    <name evidence="1" type="ORF">QYF61_009321</name>
</gene>
<proteinExistence type="predicted"/>
<comment type="caution">
    <text evidence="1">The sequence shown here is derived from an EMBL/GenBank/DDBJ whole genome shotgun (WGS) entry which is preliminary data.</text>
</comment>
<evidence type="ECO:0000313" key="2">
    <source>
        <dbReference type="Proteomes" id="UP001333110"/>
    </source>
</evidence>
<organism evidence="1 2">
    <name type="scientific">Mycteria americana</name>
    <name type="common">Wood stork</name>
    <dbReference type="NCBI Taxonomy" id="33587"/>
    <lineage>
        <taxon>Eukaryota</taxon>
        <taxon>Metazoa</taxon>
        <taxon>Chordata</taxon>
        <taxon>Craniata</taxon>
        <taxon>Vertebrata</taxon>
        <taxon>Euteleostomi</taxon>
        <taxon>Archelosauria</taxon>
        <taxon>Archosauria</taxon>
        <taxon>Dinosauria</taxon>
        <taxon>Saurischia</taxon>
        <taxon>Theropoda</taxon>
        <taxon>Coelurosauria</taxon>
        <taxon>Aves</taxon>
        <taxon>Neognathae</taxon>
        <taxon>Neoaves</taxon>
        <taxon>Aequornithes</taxon>
        <taxon>Ciconiiformes</taxon>
        <taxon>Ciconiidae</taxon>
        <taxon>Mycteria</taxon>
    </lineage>
</organism>
<dbReference type="Proteomes" id="UP001333110">
    <property type="component" value="Unassembled WGS sequence"/>
</dbReference>
<sequence length="337" mass="37349">MGLFQADSSIFEEAKVCSPESQGCDLAFHPPSCPQGPELHCLMVTATKAAFNLDIPNKPLLVEIFKFKDIFNYIRLLRAPSNLTFNVYRDVAPTKSLDKLFQCFTTVIIKKLFLTSTLKGCNNVSPNPSLLQAEQPQRAQTFFIGEVSHPSDHFRGPPLDLLQQVHVFPVLRAPELDAVLQVGSYQSRVEGQNHLPQPAGHTSFDAAQDTVGLLGCKRTLLAHVQLFIHQYPQVLLCKADLNPFIPQPVLISEVALTQLQDPALGLAEPHEVHMGPLLQLVQVPLDGIPSLRRVTCTTQLGVICKLAEGALNPTVYVIEDTRQYWSQYGPLRDTTCH</sequence>
<name>A0AAN7S2Y3_MYCAM</name>
<accession>A0AAN7S2Y3</accession>
<dbReference type="EMBL" id="JAUNZN010000001">
    <property type="protein sequence ID" value="KAK4830254.1"/>
    <property type="molecule type" value="Genomic_DNA"/>
</dbReference>
<dbReference type="AlphaFoldDB" id="A0AAN7S2Y3"/>
<protein>
    <submittedName>
        <fullName evidence="1">Uncharacterized protein</fullName>
    </submittedName>
</protein>
<evidence type="ECO:0000313" key="1">
    <source>
        <dbReference type="EMBL" id="KAK4830254.1"/>
    </source>
</evidence>
<reference evidence="1 2" key="1">
    <citation type="journal article" date="2023" name="J. Hered.">
        <title>Chromosome-level genome of the wood stork (Mycteria americana) provides insight into avian chromosome evolution.</title>
        <authorList>
            <person name="Flamio R. Jr."/>
            <person name="Ramstad K.M."/>
        </authorList>
    </citation>
    <scope>NUCLEOTIDE SEQUENCE [LARGE SCALE GENOMIC DNA]</scope>
    <source>
        <strain evidence="1">JAX WOST 10</strain>
    </source>
</reference>